<dbReference type="GO" id="GO:0004519">
    <property type="term" value="F:endonuclease activity"/>
    <property type="evidence" value="ECO:0007669"/>
    <property type="project" value="UniProtKB-KW"/>
</dbReference>
<comment type="similarity">
    <text evidence="1">Belongs to the YoeB family.</text>
</comment>
<evidence type="ECO:0000256" key="2">
    <source>
        <dbReference type="ARBA" id="ARBA00022649"/>
    </source>
</evidence>
<dbReference type="GO" id="GO:0045892">
    <property type="term" value="P:negative regulation of DNA-templated transcription"/>
    <property type="evidence" value="ECO:0007669"/>
    <property type="project" value="TreeGrafter"/>
</dbReference>
<keyword evidence="5" id="KW-0378">Hydrolase</keyword>
<evidence type="ECO:0000256" key="6">
    <source>
        <dbReference type="ARBA" id="ARBA00030388"/>
    </source>
</evidence>
<accession>A0AAF0YI44</accession>
<dbReference type="Gene3D" id="3.30.2310.20">
    <property type="entry name" value="RelE-like"/>
    <property type="match status" value="1"/>
</dbReference>
<keyword evidence="4" id="KW-0255">Endonuclease</keyword>
<dbReference type="AlphaFoldDB" id="A0AAF0YI44"/>
<dbReference type="SUPFAM" id="SSF143011">
    <property type="entry name" value="RelE-like"/>
    <property type="match status" value="1"/>
</dbReference>
<dbReference type="GO" id="GO:0016787">
    <property type="term" value="F:hydrolase activity"/>
    <property type="evidence" value="ECO:0007669"/>
    <property type="project" value="UniProtKB-KW"/>
</dbReference>
<dbReference type="RefSeq" id="WP_102167163.1">
    <property type="nucleotide sequence ID" value="NZ_CP136964.1"/>
</dbReference>
<keyword evidence="2" id="KW-1277">Toxin-antitoxin system</keyword>
<dbReference type="Pfam" id="PF06769">
    <property type="entry name" value="YoeB_toxin"/>
    <property type="match status" value="1"/>
</dbReference>
<gene>
    <name evidence="8" type="ORF">CJ229_007225</name>
</gene>
<evidence type="ECO:0000256" key="5">
    <source>
        <dbReference type="ARBA" id="ARBA00022801"/>
    </source>
</evidence>
<dbReference type="EMBL" id="CP136964">
    <property type="protein sequence ID" value="WOS95880.1"/>
    <property type="molecule type" value="Genomic_DNA"/>
</dbReference>
<sequence length="90" mass="10835">MSVTQYKVIIKNSAKTDLKKIKQSNLKYNFMKIIKTLKNDPFKSTQSFKKLVPKSEGRYSRRINHQHRVVYTVNEDEKIVYIYSCWSHYE</sequence>
<evidence type="ECO:0000313" key="9">
    <source>
        <dbReference type="Proteomes" id="UP000243626"/>
    </source>
</evidence>
<dbReference type="InterPro" id="IPR009614">
    <property type="entry name" value="YoeB_toxin"/>
</dbReference>
<organism evidence="8 9">
    <name type="scientific">Nosocomiicoccus massiliensis</name>
    <dbReference type="NCBI Taxonomy" id="1232430"/>
    <lineage>
        <taxon>Bacteria</taxon>
        <taxon>Bacillati</taxon>
        <taxon>Bacillota</taxon>
        <taxon>Bacilli</taxon>
        <taxon>Bacillales</taxon>
        <taxon>Staphylococcaceae</taxon>
        <taxon>Nosocomiicoccus</taxon>
    </lineage>
</organism>
<proteinExistence type="inferred from homology"/>
<evidence type="ECO:0000313" key="8">
    <source>
        <dbReference type="EMBL" id="WOS95880.1"/>
    </source>
</evidence>
<dbReference type="GO" id="GO:0006401">
    <property type="term" value="P:RNA catabolic process"/>
    <property type="evidence" value="ECO:0007669"/>
    <property type="project" value="InterPro"/>
</dbReference>
<keyword evidence="9" id="KW-1185">Reference proteome</keyword>
<evidence type="ECO:0000256" key="3">
    <source>
        <dbReference type="ARBA" id="ARBA00022722"/>
    </source>
</evidence>
<reference evidence="8 9" key="2">
    <citation type="submission" date="2023-10" db="EMBL/GenBank/DDBJ databases">
        <authorList>
            <person name="Choi B."/>
        </authorList>
    </citation>
    <scope>NUCLEOTIDE SEQUENCE [LARGE SCALE GENOMIC DNA]</scope>
    <source>
        <strain evidence="8 9">UMB0959</strain>
    </source>
</reference>
<dbReference type="KEGG" id="nmy:CJ229_007225"/>
<evidence type="ECO:0000256" key="7">
    <source>
        <dbReference type="ARBA" id="ARBA00050056"/>
    </source>
</evidence>
<dbReference type="NCBIfam" id="TIGR02116">
    <property type="entry name" value="toxin_Txe_YoeB"/>
    <property type="match status" value="1"/>
</dbReference>
<reference evidence="9" key="1">
    <citation type="submission" date="2017-09" db="EMBL/GenBank/DDBJ databases">
        <title>Bacterial strain isolated from the female urinary microbiota.</title>
        <authorList>
            <person name="Thomas-White K."/>
            <person name="Kumar N."/>
            <person name="Forster S."/>
            <person name="Putonti C."/>
            <person name="Lawley T."/>
            <person name="Wolfe A.J."/>
        </authorList>
    </citation>
    <scope>NUCLEOTIDE SEQUENCE [LARGE SCALE GENOMIC DNA]</scope>
    <source>
        <strain evidence="9">UMB0959</strain>
    </source>
</reference>
<dbReference type="PANTHER" id="PTHR38039:SF1">
    <property type="entry name" value="TOXIN YOEB"/>
    <property type="match status" value="1"/>
</dbReference>
<keyword evidence="3" id="KW-0540">Nuclease</keyword>
<dbReference type="InterPro" id="IPR035093">
    <property type="entry name" value="RelE/ParE_toxin_dom_sf"/>
</dbReference>
<dbReference type="PANTHER" id="PTHR38039">
    <property type="entry name" value="TOXIN YOEB"/>
    <property type="match status" value="1"/>
</dbReference>
<dbReference type="Proteomes" id="UP000243626">
    <property type="component" value="Chromosome"/>
</dbReference>
<evidence type="ECO:0000256" key="1">
    <source>
        <dbReference type="ARBA" id="ARBA00008172"/>
    </source>
</evidence>
<evidence type="ECO:0000256" key="4">
    <source>
        <dbReference type="ARBA" id="ARBA00022759"/>
    </source>
</evidence>
<name>A0AAF0YI44_9STAP</name>
<protein>
    <recommendedName>
        <fullName evidence="7">Endoribonuclease YoeB</fullName>
    </recommendedName>
    <alternativeName>
        <fullName evidence="6">Putative mRNA interferase YoeB</fullName>
    </alternativeName>
</protein>